<evidence type="ECO:0000313" key="5">
    <source>
        <dbReference type="Proteomes" id="UP000282322"/>
    </source>
</evidence>
<organism evidence="4 5">
    <name type="scientific">Halocatena pleomorpha</name>
    <dbReference type="NCBI Taxonomy" id="1785090"/>
    <lineage>
        <taxon>Archaea</taxon>
        <taxon>Methanobacteriati</taxon>
        <taxon>Methanobacteriota</taxon>
        <taxon>Stenosarchaea group</taxon>
        <taxon>Halobacteria</taxon>
        <taxon>Halobacteriales</taxon>
        <taxon>Natronomonadaceae</taxon>
        <taxon>Halocatena</taxon>
    </lineage>
</organism>
<protein>
    <submittedName>
        <fullName evidence="4">Glycosyl hydrolase</fullName>
    </submittedName>
</protein>
<dbReference type="EMBL" id="RRCH01000002">
    <property type="protein sequence ID" value="RRJ34095.1"/>
    <property type="molecule type" value="Genomic_DNA"/>
</dbReference>
<proteinExistence type="predicted"/>
<feature type="compositionally biased region" description="Basic and acidic residues" evidence="2">
    <location>
        <begin position="160"/>
        <end position="170"/>
    </location>
</feature>
<dbReference type="Pfam" id="PF15902">
    <property type="entry name" value="Sortilin-Vps10"/>
    <property type="match status" value="1"/>
</dbReference>
<dbReference type="InterPro" id="IPR052025">
    <property type="entry name" value="Xyloglucanase_GH74"/>
</dbReference>
<comment type="caution">
    <text evidence="4">The sequence shown here is derived from an EMBL/GenBank/DDBJ whole genome shotgun (WGS) entry which is preliminary data.</text>
</comment>
<sequence>MDYALLVIDDRDGSWDVNQYFDGNERPYAVAVDPFAPERAYLGTFNDGLWRTVDGGDSWSQIGSDFSSSRVTAVAVAAEDRPQEYGTVYAGTEPSAVYRSDDGGDTWSTCHGLTDLDSATEWSFPGRPDTHHVRWIEPDPSDPERLYVSIEAGAVVTTSDRGETWTDRVPDSPSDAHTLATHPDAPNRVYAAAGDGLVEEWACHEYAESTDGNESWSSLSEGLDHHYGWAVAVDPGDPETRVLTTSTSAGRAHDIEDEAVRTHDEPNDPYSVVYRRQSDEPWQQCTEGLPEPSGTFVPVLATINNEPGRFYVLTNRGLYQSIDAGETWKEMNLAWDEEYHDQQPRSIAGIDVKDD</sequence>
<dbReference type="Proteomes" id="UP000282322">
    <property type="component" value="Unassembled WGS sequence"/>
</dbReference>
<evidence type="ECO:0000256" key="2">
    <source>
        <dbReference type="SAM" id="MobiDB-lite"/>
    </source>
</evidence>
<feature type="region of interest" description="Disordered" evidence="2">
    <location>
        <begin position="159"/>
        <end position="184"/>
    </location>
</feature>
<evidence type="ECO:0000313" key="4">
    <source>
        <dbReference type="EMBL" id="RRJ34095.1"/>
    </source>
</evidence>
<dbReference type="PANTHER" id="PTHR43739:SF5">
    <property type="entry name" value="EXO-ALPHA-SIALIDASE"/>
    <property type="match status" value="1"/>
</dbReference>
<gene>
    <name evidence="4" type="ORF">EIK79_00705</name>
</gene>
<dbReference type="InterPro" id="IPR015943">
    <property type="entry name" value="WD40/YVTN_repeat-like_dom_sf"/>
</dbReference>
<keyword evidence="4" id="KW-0378">Hydrolase</keyword>
<dbReference type="AlphaFoldDB" id="A0A3P3RL38"/>
<dbReference type="InterPro" id="IPR031778">
    <property type="entry name" value="Sortilin_N"/>
</dbReference>
<feature type="domain" description="Sortilin N-terminal" evidence="3">
    <location>
        <begin position="96"/>
        <end position="262"/>
    </location>
</feature>
<dbReference type="OrthoDB" id="197823at2157"/>
<dbReference type="GO" id="GO:0016787">
    <property type="term" value="F:hydrolase activity"/>
    <property type="evidence" value="ECO:0007669"/>
    <property type="project" value="UniProtKB-KW"/>
</dbReference>
<dbReference type="GO" id="GO:0010411">
    <property type="term" value="P:xyloglucan metabolic process"/>
    <property type="evidence" value="ECO:0007669"/>
    <property type="project" value="TreeGrafter"/>
</dbReference>
<dbReference type="Gene3D" id="2.130.10.10">
    <property type="entry name" value="YVTN repeat-like/Quinoprotein amine dehydrogenase"/>
    <property type="match status" value="1"/>
</dbReference>
<keyword evidence="1" id="KW-0677">Repeat</keyword>
<accession>A0A3P3RL38</accession>
<name>A0A3P3RL38_9EURY</name>
<reference evidence="4 5" key="1">
    <citation type="submission" date="2018-11" db="EMBL/GenBank/DDBJ databases">
        <title>Taxonoimc description of Halomarina strain SPP-AMP-1.</title>
        <authorList>
            <person name="Pal Y."/>
            <person name="Srinivasana K."/>
            <person name="Verma A."/>
            <person name="Kumar P."/>
        </authorList>
    </citation>
    <scope>NUCLEOTIDE SEQUENCE [LARGE SCALE GENOMIC DNA]</scope>
    <source>
        <strain evidence="4 5">SPP-AMP-1</strain>
    </source>
</reference>
<dbReference type="SUPFAM" id="SSF110296">
    <property type="entry name" value="Oligoxyloglucan reducing end-specific cellobiohydrolase"/>
    <property type="match status" value="1"/>
</dbReference>
<keyword evidence="5" id="KW-1185">Reference proteome</keyword>
<evidence type="ECO:0000256" key="1">
    <source>
        <dbReference type="ARBA" id="ARBA00022737"/>
    </source>
</evidence>
<dbReference type="PANTHER" id="PTHR43739">
    <property type="entry name" value="XYLOGLUCANASE (EUROFUNG)"/>
    <property type="match status" value="1"/>
</dbReference>
<evidence type="ECO:0000259" key="3">
    <source>
        <dbReference type="Pfam" id="PF15902"/>
    </source>
</evidence>